<evidence type="ECO:0000256" key="4">
    <source>
        <dbReference type="ARBA" id="ARBA00023134"/>
    </source>
</evidence>
<dbReference type="PANTHER" id="PTHR32341">
    <property type="entry name" value="INTERFERON-INDUCIBLE GTPASE"/>
    <property type="match status" value="1"/>
</dbReference>
<dbReference type="Pfam" id="PF05049">
    <property type="entry name" value="IIGP"/>
    <property type="match status" value="1"/>
</dbReference>
<dbReference type="SUPFAM" id="SSF52540">
    <property type="entry name" value="P-loop containing nucleoside triphosphate hydrolases"/>
    <property type="match status" value="1"/>
</dbReference>
<evidence type="ECO:0000256" key="3">
    <source>
        <dbReference type="ARBA" id="ARBA00022801"/>
    </source>
</evidence>
<reference evidence="6" key="1">
    <citation type="submission" date="2022-10" db="EMBL/GenBank/DDBJ databases">
        <title>Interferon gamma induced GTPase-like coding sequence of mRNA in brain of Peromyscus leucopus LL stock.</title>
        <authorList>
            <person name="Barbour A.G."/>
        </authorList>
    </citation>
    <scope>NUCLEOTIDE SEQUENCE</scope>
    <source>
        <strain evidence="6">25136</strain>
        <tissue evidence="6">Brain</tissue>
    </source>
</reference>
<dbReference type="GO" id="GO:0005789">
    <property type="term" value="C:endoplasmic reticulum membrane"/>
    <property type="evidence" value="ECO:0007669"/>
    <property type="project" value="TreeGrafter"/>
</dbReference>
<sequence length="415" mass="47712">MHSVIMCVHKVWKAFIHLVNVAKSLLSVWFNRKSDSEPSYSSQITFSQEISEKIDKAVKEGNLLNVIHVVNDVMQRMCGYQVKIAVTGDSGNGMSSFINALRLIGHEEEDSAPTGVVRTTQKPACYSSSSFPNVDLWDLPGTGVTAQSMENYLEEMDFEKYDLIIIIASEQFSSNHVKLAKAMQRMRKRFYVVWTKLDRDLGTSAHSEPQLLRSIQESIRENLQKEGVKVPPIFLVSSFEPSSYDFPKLRDTLKKDLSSIRYADSLEILSEICDKSIDRKAFSLKEGVTTNPLETPASRMCGAADLEESLETYQKSFGVDDWSLQQVAQRTGTLEMGYRAMRYQDLHKRDWRLRLMMCCPVVTFLKCLAFSQWYGLWNSVIRVFRHRRLRIVIELVAWDTKIFLRRVLKDRALFL</sequence>
<feature type="domain" description="IRG-type G" evidence="5">
    <location>
        <begin position="80"/>
        <end position="256"/>
    </location>
</feature>
<evidence type="ECO:0000313" key="6">
    <source>
        <dbReference type="EMBL" id="WGO77600.1"/>
    </source>
</evidence>
<dbReference type="EMBL" id="OP718283">
    <property type="protein sequence ID" value="WGO77600.1"/>
    <property type="molecule type" value="mRNA"/>
</dbReference>
<evidence type="ECO:0000256" key="1">
    <source>
        <dbReference type="ARBA" id="ARBA00005429"/>
    </source>
</evidence>
<evidence type="ECO:0000256" key="2">
    <source>
        <dbReference type="ARBA" id="ARBA00022741"/>
    </source>
</evidence>
<dbReference type="GO" id="GO:0035458">
    <property type="term" value="P:cellular response to interferon-beta"/>
    <property type="evidence" value="ECO:0007669"/>
    <property type="project" value="TreeGrafter"/>
</dbReference>
<proteinExistence type="evidence at transcript level"/>
<evidence type="ECO:0000259" key="5">
    <source>
        <dbReference type="PROSITE" id="PS51716"/>
    </source>
</evidence>
<dbReference type="CDD" id="cd04104">
    <property type="entry name" value="p47_IIGP_like"/>
    <property type="match status" value="1"/>
</dbReference>
<dbReference type="GO" id="GO:0000045">
    <property type="term" value="P:autophagosome assembly"/>
    <property type="evidence" value="ECO:0007669"/>
    <property type="project" value="TreeGrafter"/>
</dbReference>
<dbReference type="GO" id="GO:0045087">
    <property type="term" value="P:innate immune response"/>
    <property type="evidence" value="ECO:0007669"/>
    <property type="project" value="TreeGrafter"/>
</dbReference>
<dbReference type="InterPro" id="IPR051515">
    <property type="entry name" value="IRG"/>
</dbReference>
<dbReference type="InterPro" id="IPR007743">
    <property type="entry name" value="Immunity-related_GTPase-like"/>
</dbReference>
<keyword evidence="3" id="KW-0378">Hydrolase</keyword>
<organism evidence="6">
    <name type="scientific">Peromyscus leucopus</name>
    <name type="common">White-footed mouse</name>
    <dbReference type="NCBI Taxonomy" id="10041"/>
    <lineage>
        <taxon>Eukaryota</taxon>
        <taxon>Metazoa</taxon>
        <taxon>Chordata</taxon>
        <taxon>Craniata</taxon>
        <taxon>Vertebrata</taxon>
        <taxon>Euteleostomi</taxon>
        <taxon>Mammalia</taxon>
        <taxon>Eutheria</taxon>
        <taxon>Euarchontoglires</taxon>
        <taxon>Glires</taxon>
        <taxon>Rodentia</taxon>
        <taxon>Myomorpha</taxon>
        <taxon>Muroidea</taxon>
        <taxon>Cricetidae</taxon>
        <taxon>Neotominae</taxon>
        <taxon>Peromyscus</taxon>
    </lineage>
</organism>
<dbReference type="InterPro" id="IPR030385">
    <property type="entry name" value="G_IRG_dom"/>
</dbReference>
<dbReference type="GO" id="GO:0005525">
    <property type="term" value="F:GTP binding"/>
    <property type="evidence" value="ECO:0007669"/>
    <property type="project" value="UniProtKB-KW"/>
</dbReference>
<dbReference type="AlphaFoldDB" id="A0A9Y1Y0C4"/>
<protein>
    <submittedName>
        <fullName evidence="6">Interferon gamma induced GTPase-like protein</fullName>
    </submittedName>
</protein>
<dbReference type="FunFam" id="3.40.50.300:FF:000541">
    <property type="entry name" value="Immunity related GTPase M"/>
    <property type="match status" value="1"/>
</dbReference>
<comment type="similarity">
    <text evidence="1">Belongs to the TRAFAC class dynamin-like GTPase superfamily. IRG family.</text>
</comment>
<dbReference type="GO" id="GO:0003924">
    <property type="term" value="F:GTPase activity"/>
    <property type="evidence" value="ECO:0007669"/>
    <property type="project" value="TreeGrafter"/>
</dbReference>
<name>A0A9Y1Y0C4_PERLE</name>
<accession>A0A9Y1Y0C4</accession>
<dbReference type="PROSITE" id="PS51716">
    <property type="entry name" value="G_IRG"/>
    <property type="match status" value="1"/>
</dbReference>
<dbReference type="InterPro" id="IPR027417">
    <property type="entry name" value="P-loop_NTPase"/>
</dbReference>
<keyword evidence="4" id="KW-0342">GTP-binding</keyword>
<keyword evidence="2" id="KW-0547">Nucleotide-binding</keyword>
<dbReference type="PANTHER" id="PTHR32341:SF6">
    <property type="entry name" value="IMMUNITY-RELATED GTPASE FAMILY M PROTEIN 2-RELATED"/>
    <property type="match status" value="1"/>
</dbReference>
<dbReference type="Gene3D" id="3.40.50.300">
    <property type="entry name" value="P-loop containing nucleotide triphosphate hydrolases"/>
    <property type="match status" value="1"/>
</dbReference>